<name>A0ABP9RT06_9GAMM</name>
<dbReference type="InterPro" id="IPR006507">
    <property type="entry name" value="UPF0283"/>
</dbReference>
<sequence>MSTLKPPQQFDESQLDPGPPDTEETRLQPASEWDDPLWQEAPPQRAATKRPKRRHRLLGLFLLLLLILVVMESGWSLYEAWLRGPLWFGLYAGVIGGASLLLGRWGWREWHRLGQLKRAERQREQAKRMEQGSQRGEAEAWLDTLAQSLPEAYHPARERWLACRQGYHDDGESLLLYERTVLAEQDRAAEACIYRYAGQASLLLAASPVAILDMALMLWRNQAMLDEVARIYGIEPGYWGRVRLLRGILVNLLYAGGSELAVDLGTQMLSAELTGKLSARVAQGLGAGLLTARLGYAACALCRPLPYRARHRPALLTVQGKLLAQLTRVSADAIRHARDLKRRNEEFTKKGEGD</sequence>
<comment type="caution">
    <text evidence="10">The sequence shown here is derived from an EMBL/GenBank/DDBJ whole genome shotgun (WGS) entry which is preliminary data.</text>
</comment>
<dbReference type="PANTHER" id="PTHR39342">
    <property type="entry name" value="UPF0283 MEMBRANE PROTEIN YCJF"/>
    <property type="match status" value="1"/>
</dbReference>
<comment type="subcellular location">
    <subcellularLocation>
        <location evidence="1">Cell inner membrane</location>
        <topology evidence="1">Multi-pass membrane protein</topology>
    </subcellularLocation>
</comment>
<proteinExistence type="inferred from homology"/>
<feature type="transmembrane region" description="Helical" evidence="9">
    <location>
        <begin position="84"/>
        <end position="107"/>
    </location>
</feature>
<dbReference type="PANTHER" id="PTHR39342:SF1">
    <property type="entry name" value="UPF0283 MEMBRANE PROTEIN YCJF"/>
    <property type="match status" value="1"/>
</dbReference>
<keyword evidence="4" id="KW-0997">Cell inner membrane</keyword>
<evidence type="ECO:0000256" key="4">
    <source>
        <dbReference type="ARBA" id="ARBA00022519"/>
    </source>
</evidence>
<evidence type="ECO:0000313" key="11">
    <source>
        <dbReference type="Proteomes" id="UP001501600"/>
    </source>
</evidence>
<evidence type="ECO:0000256" key="3">
    <source>
        <dbReference type="ARBA" id="ARBA00022475"/>
    </source>
</evidence>
<keyword evidence="5 9" id="KW-0812">Transmembrane</keyword>
<dbReference type="RefSeq" id="WP_345314984.1">
    <property type="nucleotide sequence ID" value="NZ_BAABLF010000001.1"/>
</dbReference>
<dbReference type="InterPro" id="IPR021147">
    <property type="entry name" value="DUF697"/>
</dbReference>
<dbReference type="Proteomes" id="UP001501600">
    <property type="component" value="Unassembled WGS sequence"/>
</dbReference>
<evidence type="ECO:0000256" key="1">
    <source>
        <dbReference type="ARBA" id="ARBA00004429"/>
    </source>
</evidence>
<gene>
    <name evidence="10" type="ORF">GCM10025772_00100</name>
</gene>
<evidence type="ECO:0000256" key="9">
    <source>
        <dbReference type="SAM" id="Phobius"/>
    </source>
</evidence>
<feature type="transmembrane region" description="Helical" evidence="9">
    <location>
        <begin position="57"/>
        <end position="78"/>
    </location>
</feature>
<keyword evidence="7 9" id="KW-0472">Membrane</keyword>
<evidence type="ECO:0000256" key="7">
    <source>
        <dbReference type="ARBA" id="ARBA00023136"/>
    </source>
</evidence>
<evidence type="ECO:0000256" key="8">
    <source>
        <dbReference type="SAM" id="MobiDB-lite"/>
    </source>
</evidence>
<keyword evidence="3" id="KW-1003">Cell membrane</keyword>
<evidence type="ECO:0000313" key="10">
    <source>
        <dbReference type="EMBL" id="GAA5185862.1"/>
    </source>
</evidence>
<evidence type="ECO:0008006" key="12">
    <source>
        <dbReference type="Google" id="ProtNLM"/>
    </source>
</evidence>
<dbReference type="NCBIfam" id="TIGR01620">
    <property type="entry name" value="hyp_HI0043"/>
    <property type="match status" value="1"/>
</dbReference>
<feature type="region of interest" description="Disordered" evidence="8">
    <location>
        <begin position="1"/>
        <end position="49"/>
    </location>
</feature>
<evidence type="ECO:0000256" key="5">
    <source>
        <dbReference type="ARBA" id="ARBA00022692"/>
    </source>
</evidence>
<protein>
    <recommendedName>
        <fullName evidence="12">TIGR01620 family protein</fullName>
    </recommendedName>
</protein>
<dbReference type="Pfam" id="PF05128">
    <property type="entry name" value="DUF697"/>
    <property type="match status" value="1"/>
</dbReference>
<keyword evidence="11" id="KW-1185">Reference proteome</keyword>
<evidence type="ECO:0000256" key="2">
    <source>
        <dbReference type="ARBA" id="ARBA00008255"/>
    </source>
</evidence>
<accession>A0ABP9RT06</accession>
<organism evidence="10 11">
    <name type="scientific">Ferrimonas gelatinilytica</name>
    <dbReference type="NCBI Taxonomy" id="1255257"/>
    <lineage>
        <taxon>Bacteria</taxon>
        <taxon>Pseudomonadati</taxon>
        <taxon>Pseudomonadota</taxon>
        <taxon>Gammaproteobacteria</taxon>
        <taxon>Alteromonadales</taxon>
        <taxon>Ferrimonadaceae</taxon>
        <taxon>Ferrimonas</taxon>
    </lineage>
</organism>
<dbReference type="EMBL" id="BAABLF010000001">
    <property type="protein sequence ID" value="GAA5185862.1"/>
    <property type="molecule type" value="Genomic_DNA"/>
</dbReference>
<reference evidence="11" key="1">
    <citation type="journal article" date="2019" name="Int. J. Syst. Evol. Microbiol.">
        <title>The Global Catalogue of Microorganisms (GCM) 10K type strain sequencing project: providing services to taxonomists for standard genome sequencing and annotation.</title>
        <authorList>
            <consortium name="The Broad Institute Genomics Platform"/>
            <consortium name="The Broad Institute Genome Sequencing Center for Infectious Disease"/>
            <person name="Wu L."/>
            <person name="Ma J."/>
        </authorList>
    </citation>
    <scope>NUCLEOTIDE SEQUENCE [LARGE SCALE GENOMIC DNA]</scope>
    <source>
        <strain evidence="11">JCM 18720</strain>
    </source>
</reference>
<comment type="similarity">
    <text evidence="2">Belongs to the UPF0283 family.</text>
</comment>
<evidence type="ECO:0000256" key="6">
    <source>
        <dbReference type="ARBA" id="ARBA00022989"/>
    </source>
</evidence>
<keyword evidence="6 9" id="KW-1133">Transmembrane helix</keyword>
<feature type="compositionally biased region" description="Polar residues" evidence="8">
    <location>
        <begin position="1"/>
        <end position="12"/>
    </location>
</feature>